<comment type="caution">
    <text evidence="1">The sequence shown here is derived from an EMBL/GenBank/DDBJ whole genome shotgun (WGS) entry which is preliminary data.</text>
</comment>
<reference evidence="1 2" key="1">
    <citation type="submission" date="2020-04" db="EMBL/GenBank/DDBJ databases">
        <title>Draft genome of Pyxidicoccus fallax type strain.</title>
        <authorList>
            <person name="Whitworth D.E."/>
        </authorList>
    </citation>
    <scope>NUCLEOTIDE SEQUENCE [LARGE SCALE GENOMIC DNA]</scope>
    <source>
        <strain evidence="1 2">DSM 14698</strain>
    </source>
</reference>
<dbReference type="RefSeq" id="WP_169350224.1">
    <property type="nucleotide sequence ID" value="NZ_JABBJJ010000289.1"/>
</dbReference>
<dbReference type="PROSITE" id="PS51257">
    <property type="entry name" value="PROKAR_LIPOPROTEIN"/>
    <property type="match status" value="1"/>
</dbReference>
<evidence type="ECO:0008006" key="3">
    <source>
        <dbReference type="Google" id="ProtNLM"/>
    </source>
</evidence>
<organism evidence="1 2">
    <name type="scientific">Pyxidicoccus fallax</name>
    <dbReference type="NCBI Taxonomy" id="394095"/>
    <lineage>
        <taxon>Bacteria</taxon>
        <taxon>Pseudomonadati</taxon>
        <taxon>Myxococcota</taxon>
        <taxon>Myxococcia</taxon>
        <taxon>Myxococcales</taxon>
        <taxon>Cystobacterineae</taxon>
        <taxon>Myxococcaceae</taxon>
        <taxon>Pyxidicoccus</taxon>
    </lineage>
</organism>
<dbReference type="AlphaFoldDB" id="A0A848LU60"/>
<name>A0A848LU60_9BACT</name>
<keyword evidence="2" id="KW-1185">Reference proteome</keyword>
<evidence type="ECO:0000313" key="1">
    <source>
        <dbReference type="EMBL" id="NMO21023.1"/>
    </source>
</evidence>
<protein>
    <recommendedName>
        <fullName evidence="3">Lipoprotein</fullName>
    </recommendedName>
</protein>
<proteinExistence type="predicted"/>
<accession>A0A848LU60</accession>
<dbReference type="Proteomes" id="UP000518300">
    <property type="component" value="Unassembled WGS sequence"/>
</dbReference>
<gene>
    <name evidence="1" type="ORF">HG543_40175</name>
</gene>
<evidence type="ECO:0000313" key="2">
    <source>
        <dbReference type="Proteomes" id="UP000518300"/>
    </source>
</evidence>
<sequence>MARYQPSWSRFRRLTLAVLMPLLGACSESGGDPCERDGHAGFESRAPFDARARVRRVDCGFRSGVEGLALAPGGSLWLRRIEYKDRGDDTFFHPPAKLLTHVGPGGEFLGEQSLPDFVQAHVVHPSGELTVVGWERSEDGKILPMRRLRPDGSLLSEKTLSIPVPPEGRMYYSGTPSLQPERIEVPEENRALGILDVRAHGEEVFLLVAMDGMRLVRLGGDLEVRWVSPVAPSVGLTQANSEQMRALGLPFLGWKLDVDEAGRATVAIPFPRFHQGPYAENFPQSPVGPEGRAILVSRFEPTGQLVAARKVPAEHADELVGLVASGETFVLGARAATPVEQPDNRTEADVFFASDRWGAPEDALVTRTHSIDMDDAPVAMLPCGTGRYCFAGHTSYLDTDLQRTHEPGEGFLLVVDARGEQQDLLRLQGQRDTEVRHAVTGPGGSVVFEFATNQPANIARVGDRFKNNESWLGVFDVP</sequence>
<dbReference type="EMBL" id="JABBJJ010000289">
    <property type="protein sequence ID" value="NMO21023.1"/>
    <property type="molecule type" value="Genomic_DNA"/>
</dbReference>